<keyword evidence="4" id="KW-1185">Reference proteome</keyword>
<organism evidence="3 4">
    <name type="scientific">Nannocystis exedens</name>
    <dbReference type="NCBI Taxonomy" id="54"/>
    <lineage>
        <taxon>Bacteria</taxon>
        <taxon>Pseudomonadati</taxon>
        <taxon>Myxococcota</taxon>
        <taxon>Polyangia</taxon>
        <taxon>Nannocystales</taxon>
        <taxon>Nannocystaceae</taxon>
        <taxon>Nannocystis</taxon>
    </lineage>
</organism>
<sequence>MRLRCGRARLAGCLVALSGCLTQNPAYDGATGSTTDPLAPTSTDGPTSTSTSTTTGTSTSTSTGLATVGELDSEGTSTSTTLALTTDEPSTTTEAPSTAELHHYDPANCVEPLWCYGAGNVSNGLDGEVRGAECFDAPVAPPYRVRRIDYTLVALTHQARVRFQVRSADLQQVLYMSESLGLPVSSGSLQIPEQQQPVIETSRFCVGFVGGDPKSTIGFGADPSTLPAPQQTYFGSDACNEPGLRDVNLFMPEIDPHGPWCLGAEIAAL</sequence>
<feature type="compositionally biased region" description="Low complexity" evidence="1">
    <location>
        <begin position="76"/>
        <end position="86"/>
    </location>
</feature>
<evidence type="ECO:0000256" key="2">
    <source>
        <dbReference type="SAM" id="SignalP"/>
    </source>
</evidence>
<dbReference type="PROSITE" id="PS51257">
    <property type="entry name" value="PROKAR_LIPOPROTEIN"/>
    <property type="match status" value="1"/>
</dbReference>
<keyword evidence="2" id="KW-0732">Signal</keyword>
<dbReference type="AlphaFoldDB" id="A0A1I2BGC2"/>
<evidence type="ECO:0000313" key="4">
    <source>
        <dbReference type="Proteomes" id="UP000199400"/>
    </source>
</evidence>
<feature type="signal peptide" evidence="2">
    <location>
        <begin position="1"/>
        <end position="28"/>
    </location>
</feature>
<evidence type="ECO:0000313" key="3">
    <source>
        <dbReference type="EMBL" id="SFE55244.1"/>
    </source>
</evidence>
<protein>
    <submittedName>
        <fullName evidence="3">Uncharacterized protein</fullName>
    </submittedName>
</protein>
<dbReference type="Proteomes" id="UP000199400">
    <property type="component" value="Unassembled WGS sequence"/>
</dbReference>
<gene>
    <name evidence="3" type="ORF">SAMN02745121_04669</name>
</gene>
<feature type="compositionally biased region" description="Polar residues" evidence="1">
    <location>
        <begin position="87"/>
        <end position="96"/>
    </location>
</feature>
<reference evidence="4" key="1">
    <citation type="submission" date="2016-10" db="EMBL/GenBank/DDBJ databases">
        <authorList>
            <person name="Varghese N."/>
            <person name="Submissions S."/>
        </authorList>
    </citation>
    <scope>NUCLEOTIDE SEQUENCE [LARGE SCALE GENOMIC DNA]</scope>
    <source>
        <strain evidence="4">ATCC 25963</strain>
    </source>
</reference>
<feature type="chain" id="PRO_5011469716" evidence="2">
    <location>
        <begin position="29"/>
        <end position="269"/>
    </location>
</feature>
<dbReference type="RefSeq" id="WP_275937630.1">
    <property type="nucleotide sequence ID" value="NZ_NETK01000001.1"/>
</dbReference>
<evidence type="ECO:0000256" key="1">
    <source>
        <dbReference type="SAM" id="MobiDB-lite"/>
    </source>
</evidence>
<feature type="compositionally biased region" description="Low complexity" evidence="1">
    <location>
        <begin position="41"/>
        <end position="64"/>
    </location>
</feature>
<accession>A0A1I2BGC2</accession>
<dbReference type="EMBL" id="FOMX01000015">
    <property type="protein sequence ID" value="SFE55244.1"/>
    <property type="molecule type" value="Genomic_DNA"/>
</dbReference>
<feature type="region of interest" description="Disordered" evidence="1">
    <location>
        <begin position="31"/>
        <end position="97"/>
    </location>
</feature>
<name>A0A1I2BGC2_9BACT</name>
<proteinExistence type="predicted"/>